<keyword evidence="11" id="KW-0131">Cell cycle</keyword>
<comment type="caution">
    <text evidence="14">The sequence shown here is derived from an EMBL/GenBank/DDBJ whole genome shotgun (WGS) entry which is preliminary data.</text>
</comment>
<dbReference type="AlphaFoldDB" id="A0A0T6BAY7"/>
<dbReference type="EMBL" id="LJIG01002577">
    <property type="protein sequence ID" value="KRT84363.1"/>
    <property type="molecule type" value="Genomic_DNA"/>
</dbReference>
<evidence type="ECO:0000256" key="5">
    <source>
        <dbReference type="ARBA" id="ARBA00022833"/>
    </source>
</evidence>
<dbReference type="SMART" id="SM00980">
    <property type="entry name" value="THAP"/>
    <property type="match status" value="1"/>
</dbReference>
<dbReference type="InterPro" id="IPR026516">
    <property type="entry name" value="THAP1/10"/>
</dbReference>
<organism evidence="14 15">
    <name type="scientific">Oryctes borbonicus</name>
    <dbReference type="NCBI Taxonomy" id="1629725"/>
    <lineage>
        <taxon>Eukaryota</taxon>
        <taxon>Metazoa</taxon>
        <taxon>Ecdysozoa</taxon>
        <taxon>Arthropoda</taxon>
        <taxon>Hexapoda</taxon>
        <taxon>Insecta</taxon>
        <taxon>Pterygota</taxon>
        <taxon>Neoptera</taxon>
        <taxon>Endopterygota</taxon>
        <taxon>Coleoptera</taxon>
        <taxon>Polyphaga</taxon>
        <taxon>Scarabaeiformia</taxon>
        <taxon>Scarabaeidae</taxon>
        <taxon>Dynastinae</taxon>
        <taxon>Oryctes</taxon>
    </lineage>
</organism>
<evidence type="ECO:0000313" key="15">
    <source>
        <dbReference type="Proteomes" id="UP000051574"/>
    </source>
</evidence>
<keyword evidence="10" id="KW-0539">Nucleus</keyword>
<evidence type="ECO:0000256" key="12">
    <source>
        <dbReference type="PROSITE-ProRule" id="PRU00309"/>
    </source>
</evidence>
<evidence type="ECO:0000256" key="8">
    <source>
        <dbReference type="ARBA" id="ARBA00023125"/>
    </source>
</evidence>
<keyword evidence="15" id="KW-1185">Reference proteome</keyword>
<comment type="similarity">
    <text evidence="2">Belongs to the THAP1 family.</text>
</comment>
<evidence type="ECO:0000256" key="11">
    <source>
        <dbReference type="ARBA" id="ARBA00023306"/>
    </source>
</evidence>
<protein>
    <recommendedName>
        <fullName evidence="13">THAP-type domain-containing protein</fullName>
    </recommendedName>
</protein>
<gene>
    <name evidence="14" type="ORF">AMK59_1726</name>
</gene>
<dbReference type="PANTHER" id="PTHR46600:SF1">
    <property type="entry name" value="THAP DOMAIN-CONTAINING PROTEIN 1"/>
    <property type="match status" value="1"/>
</dbReference>
<dbReference type="GO" id="GO:0005654">
    <property type="term" value="C:nucleoplasm"/>
    <property type="evidence" value="ECO:0007669"/>
    <property type="project" value="UniProtKB-SubCell"/>
</dbReference>
<reference evidence="14 15" key="1">
    <citation type="submission" date="2015-09" db="EMBL/GenBank/DDBJ databases">
        <title>Draft genome of the scarab beetle Oryctes borbonicus.</title>
        <authorList>
            <person name="Meyer J.M."/>
            <person name="Markov G.V."/>
            <person name="Baskaran P."/>
            <person name="Herrmann M."/>
            <person name="Sommer R.J."/>
            <person name="Roedelsperger C."/>
        </authorList>
    </citation>
    <scope>NUCLEOTIDE SEQUENCE [LARGE SCALE GENOMIC DNA]</scope>
    <source>
        <strain evidence="14">OB123</strain>
        <tissue evidence="14">Whole animal</tissue>
    </source>
</reference>
<dbReference type="Pfam" id="PF05485">
    <property type="entry name" value="THAP"/>
    <property type="match status" value="1"/>
</dbReference>
<name>A0A0T6BAY7_9SCAR</name>
<dbReference type="OrthoDB" id="7331812at2759"/>
<keyword evidence="6" id="KW-0805">Transcription regulation</keyword>
<feature type="domain" description="THAP-type" evidence="13">
    <location>
        <begin position="1"/>
        <end position="79"/>
    </location>
</feature>
<keyword evidence="9" id="KW-0804">Transcription</keyword>
<sequence>MVYTCSYCKRKCVKGIGCYSFPKDKKLCDQWLVACNFDLHPKNNTLKLKLCSRHFENSCFLLKDNGRKLLKRNAIPTILYDNKVKPNNRHFPVISNDFHNTLKLKSEDIILKCEIDEVKIEMCMEDNNFTKQTPDAFAVVKCEPENDDYEVTPNYATEPISQHNIKIEYDIDKVKVEDFTENSYHFPAKSDHTYAVIGKKPEHDTAEYTVTSLDFPAIEPCDINVKIKEECEI</sequence>
<evidence type="ECO:0000256" key="7">
    <source>
        <dbReference type="ARBA" id="ARBA00023054"/>
    </source>
</evidence>
<dbReference type="SUPFAM" id="SSF57716">
    <property type="entry name" value="Glucocorticoid receptor-like (DNA-binding domain)"/>
    <property type="match status" value="1"/>
</dbReference>
<evidence type="ECO:0000256" key="1">
    <source>
        <dbReference type="ARBA" id="ARBA00004642"/>
    </source>
</evidence>
<dbReference type="InterPro" id="IPR006612">
    <property type="entry name" value="THAP_Znf"/>
</dbReference>
<keyword evidence="3" id="KW-0479">Metal-binding</keyword>
<evidence type="ECO:0000256" key="2">
    <source>
        <dbReference type="ARBA" id="ARBA00006177"/>
    </source>
</evidence>
<keyword evidence="4 12" id="KW-0863">Zinc-finger</keyword>
<evidence type="ECO:0000256" key="6">
    <source>
        <dbReference type="ARBA" id="ARBA00023015"/>
    </source>
</evidence>
<dbReference type="SMART" id="SM00692">
    <property type="entry name" value="DM3"/>
    <property type="match status" value="1"/>
</dbReference>
<keyword evidence="7" id="KW-0175">Coiled coil</keyword>
<dbReference type="GO" id="GO:0043565">
    <property type="term" value="F:sequence-specific DNA binding"/>
    <property type="evidence" value="ECO:0007669"/>
    <property type="project" value="InterPro"/>
</dbReference>
<accession>A0A0T6BAY7</accession>
<evidence type="ECO:0000259" key="13">
    <source>
        <dbReference type="PROSITE" id="PS50950"/>
    </source>
</evidence>
<dbReference type="Proteomes" id="UP000051574">
    <property type="component" value="Unassembled WGS sequence"/>
</dbReference>
<comment type="subcellular location">
    <subcellularLocation>
        <location evidence="1">Nucleus</location>
        <location evidence="1">Nucleoplasm</location>
    </subcellularLocation>
</comment>
<evidence type="ECO:0000256" key="10">
    <source>
        <dbReference type="ARBA" id="ARBA00023242"/>
    </source>
</evidence>
<evidence type="ECO:0000256" key="3">
    <source>
        <dbReference type="ARBA" id="ARBA00022723"/>
    </source>
</evidence>
<dbReference type="PROSITE" id="PS50950">
    <property type="entry name" value="ZF_THAP"/>
    <property type="match status" value="1"/>
</dbReference>
<dbReference type="PANTHER" id="PTHR46600">
    <property type="entry name" value="THAP DOMAIN-CONTAINING"/>
    <property type="match status" value="1"/>
</dbReference>
<evidence type="ECO:0000256" key="4">
    <source>
        <dbReference type="ARBA" id="ARBA00022771"/>
    </source>
</evidence>
<keyword evidence="5" id="KW-0862">Zinc</keyword>
<evidence type="ECO:0000256" key="9">
    <source>
        <dbReference type="ARBA" id="ARBA00023163"/>
    </source>
</evidence>
<dbReference type="GO" id="GO:0008270">
    <property type="term" value="F:zinc ion binding"/>
    <property type="evidence" value="ECO:0007669"/>
    <property type="project" value="UniProtKB-KW"/>
</dbReference>
<proteinExistence type="inferred from homology"/>
<evidence type="ECO:0000313" key="14">
    <source>
        <dbReference type="EMBL" id="KRT84363.1"/>
    </source>
</evidence>
<keyword evidence="8 12" id="KW-0238">DNA-binding</keyword>